<feature type="binding site" description="M2 metal binding site" evidence="13">
    <location>
        <position position="166"/>
    </location>
    <ligand>
        <name>Fe(2+)</name>
        <dbReference type="ChEBI" id="CHEBI:29033"/>
    </ligand>
</feature>
<feature type="transmembrane region" description="Helical" evidence="13">
    <location>
        <begin position="154"/>
        <end position="180"/>
    </location>
</feature>
<dbReference type="PANTHER" id="PTHR11040">
    <property type="entry name" value="ZINC/IRON TRANSPORTER"/>
    <property type="match status" value="1"/>
</dbReference>
<keyword evidence="7 13" id="KW-0862">Zinc</keyword>
<comment type="caution">
    <text evidence="14">The sequence shown here is derived from an EMBL/GenBank/DDBJ whole genome shotgun (WGS) entry which is preliminary data.</text>
</comment>
<evidence type="ECO:0000256" key="8">
    <source>
        <dbReference type="ARBA" id="ARBA00022906"/>
    </source>
</evidence>
<evidence type="ECO:0000256" key="11">
    <source>
        <dbReference type="ARBA" id="ARBA00023065"/>
    </source>
</evidence>
<feature type="binding site" description="M2 metal binding site" evidence="13">
    <location>
        <position position="198"/>
    </location>
    <ligand>
        <name>Fe(2+)</name>
        <dbReference type="ChEBI" id="CHEBI:29033"/>
    </ligand>
</feature>
<dbReference type="HAMAP" id="MF_00548">
    <property type="entry name" value="ZupT"/>
    <property type="match status" value="1"/>
</dbReference>
<sequence length="269" mass="29107">MDEIVLLALGLTLFAGLATGIGSALAFFTSRTNTKFLAWSLGFSAGVMIYVSMVEIFVKAKGALVEEHGESAGYWWTVIGFFSGMVIIALIDRFIPSVGNPHNVKTVEEFHTEPTHDEYARLKKMGIFTAIAIAIHNFPEGIATFASTIQDPNLGIAIAVAVAIHNIPEGIAVAVPLYFATGDRKKAFKWSFLSGLSEPIGALFAWLILMPYLTDTMFGMIFAGVAGIMVFISLDELLPAAQKYDQTHLAIYGVVSGMFVMALSLLLLM</sequence>
<feature type="binding site" description="M2 metal binding site" evidence="13">
    <location>
        <position position="169"/>
    </location>
    <ligand>
        <name>Fe(2+)</name>
        <dbReference type="ChEBI" id="CHEBI:29033"/>
    </ligand>
</feature>
<evidence type="ECO:0000256" key="10">
    <source>
        <dbReference type="ARBA" id="ARBA00023004"/>
    </source>
</evidence>
<gene>
    <name evidence="13" type="primary">zupT</name>
    <name evidence="14" type="ORF">AWH48_12980</name>
</gene>
<evidence type="ECO:0000256" key="3">
    <source>
        <dbReference type="ARBA" id="ARBA00022448"/>
    </source>
</evidence>
<name>A0A177KIR1_9BACI</name>
<evidence type="ECO:0000313" key="14">
    <source>
        <dbReference type="EMBL" id="OAH53259.1"/>
    </source>
</evidence>
<evidence type="ECO:0000256" key="5">
    <source>
        <dbReference type="ARBA" id="ARBA00022692"/>
    </source>
</evidence>
<dbReference type="GO" id="GO:0005385">
    <property type="term" value="F:zinc ion transmembrane transporter activity"/>
    <property type="evidence" value="ECO:0007669"/>
    <property type="project" value="UniProtKB-UniRule"/>
</dbReference>
<dbReference type="Pfam" id="PF02535">
    <property type="entry name" value="Zip"/>
    <property type="match status" value="1"/>
</dbReference>
<accession>A0A177KIR1</accession>
<protein>
    <recommendedName>
        <fullName evidence="13">Zinc transporter ZupT</fullName>
    </recommendedName>
</protein>
<proteinExistence type="inferred from homology"/>
<feature type="binding site" description="M2 metal binding site" evidence="13">
    <location>
        <position position="137"/>
    </location>
    <ligand>
        <name>Fe(2+)</name>
        <dbReference type="ChEBI" id="CHEBI:29033"/>
    </ligand>
</feature>
<comment type="subcellular location">
    <subcellularLocation>
        <location evidence="1 13">Cell membrane</location>
        <topology evidence="1 13">Multi-pass membrane protein</topology>
    </subcellularLocation>
</comment>
<dbReference type="InterPro" id="IPR023498">
    <property type="entry name" value="Zn_transptr_ZupT"/>
</dbReference>
<dbReference type="PANTHER" id="PTHR11040:SF205">
    <property type="entry name" value="ZINC TRANSPORTER ZUPT"/>
    <property type="match status" value="1"/>
</dbReference>
<keyword evidence="10" id="KW-0408">Iron</keyword>
<organism evidence="14 15">
    <name type="scientific">Domibacillus aminovorans</name>
    <dbReference type="NCBI Taxonomy" id="29332"/>
    <lineage>
        <taxon>Bacteria</taxon>
        <taxon>Bacillati</taxon>
        <taxon>Bacillota</taxon>
        <taxon>Bacilli</taxon>
        <taxon>Bacillales</taxon>
        <taxon>Bacillaceae</taxon>
        <taxon>Domibacillus</taxon>
    </lineage>
</organism>
<comment type="catalytic activity">
    <reaction evidence="13">
        <text>Zn(2+)(in) = Zn(2+)(out)</text>
        <dbReference type="Rhea" id="RHEA:29351"/>
        <dbReference type="ChEBI" id="CHEBI:29105"/>
    </reaction>
</comment>
<evidence type="ECO:0000256" key="13">
    <source>
        <dbReference type="HAMAP-Rule" id="MF_00548"/>
    </source>
</evidence>
<keyword evidence="6" id="KW-0479">Metal-binding</keyword>
<feature type="transmembrane region" description="Helical" evidence="13">
    <location>
        <begin position="192"/>
        <end position="212"/>
    </location>
</feature>
<keyword evidence="12 13" id="KW-0472">Membrane</keyword>
<dbReference type="GO" id="GO:0046872">
    <property type="term" value="F:metal ion binding"/>
    <property type="evidence" value="ECO:0007669"/>
    <property type="project" value="UniProtKB-KW"/>
</dbReference>
<feature type="transmembrane region" description="Helical" evidence="13">
    <location>
        <begin position="72"/>
        <end position="91"/>
    </location>
</feature>
<keyword evidence="9 13" id="KW-1133">Transmembrane helix</keyword>
<dbReference type="InterPro" id="IPR003689">
    <property type="entry name" value="ZIP"/>
</dbReference>
<feature type="transmembrane region" description="Helical" evidence="13">
    <location>
        <begin position="218"/>
        <end position="237"/>
    </location>
</feature>
<keyword evidence="4 13" id="KW-1003">Cell membrane</keyword>
<dbReference type="OrthoDB" id="9787346at2"/>
<reference evidence="14 15" key="1">
    <citation type="submission" date="2016-01" db="EMBL/GenBank/DDBJ databases">
        <title>Investigation of taxonomic status of Bacillus aminovorans.</title>
        <authorList>
            <person name="Verma A."/>
            <person name="Pal Y."/>
            <person name="Krishnamurthi S."/>
        </authorList>
    </citation>
    <scope>NUCLEOTIDE SEQUENCE [LARGE SCALE GENOMIC DNA]</scope>
    <source>
        <strain evidence="14 15">DSM 4337</strain>
    </source>
</reference>
<keyword evidence="3 13" id="KW-0813">Transport</keyword>
<dbReference type="Proteomes" id="UP000077271">
    <property type="component" value="Unassembled WGS sequence"/>
</dbReference>
<evidence type="ECO:0000313" key="15">
    <source>
        <dbReference type="Proteomes" id="UP000077271"/>
    </source>
</evidence>
<dbReference type="RefSeq" id="WP_034288707.1">
    <property type="nucleotide sequence ID" value="NZ_LQWZ01000036.1"/>
</dbReference>
<dbReference type="NCBIfam" id="NF003243">
    <property type="entry name" value="PRK04201.1"/>
    <property type="match status" value="1"/>
</dbReference>
<evidence type="ECO:0000256" key="6">
    <source>
        <dbReference type="ARBA" id="ARBA00022723"/>
    </source>
</evidence>
<keyword evidence="5 13" id="KW-0812">Transmembrane</keyword>
<dbReference type="GO" id="GO:0005886">
    <property type="term" value="C:plasma membrane"/>
    <property type="evidence" value="ECO:0007669"/>
    <property type="project" value="UniProtKB-SubCell"/>
</dbReference>
<feature type="binding site" description="M2 metal binding site" evidence="13">
    <location>
        <position position="140"/>
    </location>
    <ligand>
        <name>Fe(2+)</name>
        <dbReference type="ChEBI" id="CHEBI:29033"/>
    </ligand>
</feature>
<evidence type="ECO:0000256" key="9">
    <source>
        <dbReference type="ARBA" id="ARBA00022989"/>
    </source>
</evidence>
<keyword evidence="11 13" id="KW-0406">Ion transport</keyword>
<evidence type="ECO:0000256" key="7">
    <source>
        <dbReference type="ARBA" id="ARBA00022833"/>
    </source>
</evidence>
<evidence type="ECO:0000256" key="1">
    <source>
        <dbReference type="ARBA" id="ARBA00004651"/>
    </source>
</evidence>
<evidence type="ECO:0000256" key="4">
    <source>
        <dbReference type="ARBA" id="ARBA00022475"/>
    </source>
</evidence>
<comment type="caution">
    <text evidence="13">Lacks conserved residue(s) required for the propagation of feature annotation.</text>
</comment>
<keyword evidence="8 13" id="KW-0864">Zinc transport</keyword>
<feature type="transmembrane region" description="Helical" evidence="13">
    <location>
        <begin position="249"/>
        <end position="268"/>
    </location>
</feature>
<comment type="similarity">
    <text evidence="2 13">Belongs to the ZIP transporter (TC 2.A.5) family. ZupT subfamily.</text>
</comment>
<comment type="function">
    <text evidence="13">Mediates zinc uptake. May also transport other divalent cations.</text>
</comment>
<feature type="transmembrane region" description="Helical" evidence="13">
    <location>
        <begin position="36"/>
        <end position="60"/>
    </location>
</feature>
<dbReference type="EMBL" id="LQWZ01000036">
    <property type="protein sequence ID" value="OAH53259.1"/>
    <property type="molecule type" value="Genomic_DNA"/>
</dbReference>
<evidence type="ECO:0000256" key="12">
    <source>
        <dbReference type="ARBA" id="ARBA00023136"/>
    </source>
</evidence>
<evidence type="ECO:0000256" key="2">
    <source>
        <dbReference type="ARBA" id="ARBA00009703"/>
    </source>
</evidence>
<feature type="binding site" description="M1 metal binding site" evidence="13">
    <location>
        <position position="140"/>
    </location>
    <ligand>
        <name>Zn(2+)</name>
        <dbReference type="ChEBI" id="CHEBI:29105"/>
    </ligand>
</feature>
<dbReference type="AlphaFoldDB" id="A0A177KIR1"/>
<feature type="binding site" description="M1 metal binding site" evidence="13">
    <location>
        <position position="169"/>
    </location>
    <ligand>
        <name>Zn(2+)</name>
        <dbReference type="ChEBI" id="CHEBI:29105"/>
    </ligand>
</feature>
<feature type="binding site" description="M1 metal binding site" evidence="13">
    <location>
        <position position="165"/>
    </location>
    <ligand>
        <name>Zn(2+)</name>
        <dbReference type="ChEBI" id="CHEBI:29105"/>
    </ligand>
</feature>